<evidence type="ECO:0000259" key="6">
    <source>
        <dbReference type="PROSITE" id="PS50106"/>
    </source>
</evidence>
<dbReference type="InterPro" id="IPR036034">
    <property type="entry name" value="PDZ_sf"/>
</dbReference>
<dbReference type="Gene3D" id="2.30.42.10">
    <property type="match status" value="1"/>
</dbReference>
<evidence type="ECO:0000313" key="7">
    <source>
        <dbReference type="EMBL" id="MDU0808857.1"/>
    </source>
</evidence>
<evidence type="ECO:0000256" key="5">
    <source>
        <dbReference type="RuleBase" id="RU004404"/>
    </source>
</evidence>
<dbReference type="PANTHER" id="PTHR32060">
    <property type="entry name" value="TAIL-SPECIFIC PROTEASE"/>
    <property type="match status" value="1"/>
</dbReference>
<keyword evidence="3 5" id="KW-0378">Hydrolase</keyword>
<keyword evidence="4 5" id="KW-0720">Serine protease</keyword>
<feature type="domain" description="PDZ" evidence="6">
    <location>
        <begin position="89"/>
        <end position="169"/>
    </location>
</feature>
<reference evidence="7 8" key="1">
    <citation type="submission" date="2023-09" db="EMBL/GenBank/DDBJ databases">
        <title>Aquirufa genomes.</title>
        <authorList>
            <person name="Pitt A."/>
        </authorList>
    </citation>
    <scope>NUCLEOTIDE SEQUENCE [LARGE SCALE GENOMIC DNA]</scope>
    <source>
        <strain evidence="7 8">LEOWEIH-7C</strain>
    </source>
</reference>
<dbReference type="SUPFAM" id="SSF52096">
    <property type="entry name" value="ClpP/crotonase"/>
    <property type="match status" value="1"/>
</dbReference>
<accession>A0ABU3TT72</accession>
<dbReference type="Gene3D" id="3.30.750.44">
    <property type="match status" value="1"/>
</dbReference>
<gene>
    <name evidence="7" type="ORF">PQG45_07400</name>
</gene>
<keyword evidence="8" id="KW-1185">Reference proteome</keyword>
<evidence type="ECO:0000256" key="3">
    <source>
        <dbReference type="ARBA" id="ARBA00022801"/>
    </source>
</evidence>
<dbReference type="InterPro" id="IPR001478">
    <property type="entry name" value="PDZ"/>
</dbReference>
<dbReference type="InterPro" id="IPR005151">
    <property type="entry name" value="Tail-specific_protease"/>
</dbReference>
<dbReference type="PANTHER" id="PTHR32060:SF30">
    <property type="entry name" value="CARBOXY-TERMINAL PROCESSING PROTEASE CTPA"/>
    <property type="match status" value="1"/>
</dbReference>
<keyword evidence="2 5" id="KW-0645">Protease</keyword>
<dbReference type="InterPro" id="IPR029045">
    <property type="entry name" value="ClpP/crotonase-like_dom_sf"/>
</dbReference>
<dbReference type="Proteomes" id="UP001249959">
    <property type="component" value="Unassembled WGS sequence"/>
</dbReference>
<dbReference type="SMART" id="SM00228">
    <property type="entry name" value="PDZ"/>
    <property type="match status" value="1"/>
</dbReference>
<dbReference type="Gene3D" id="3.90.226.10">
    <property type="entry name" value="2-enoyl-CoA Hydratase, Chain A, domain 1"/>
    <property type="match status" value="1"/>
</dbReference>
<proteinExistence type="inferred from homology"/>
<evidence type="ECO:0000256" key="2">
    <source>
        <dbReference type="ARBA" id="ARBA00022670"/>
    </source>
</evidence>
<dbReference type="NCBIfam" id="TIGR00225">
    <property type="entry name" value="prc"/>
    <property type="match status" value="1"/>
</dbReference>
<protein>
    <submittedName>
        <fullName evidence="7">S41 family peptidase</fullName>
    </submittedName>
</protein>
<comment type="similarity">
    <text evidence="1 5">Belongs to the peptidase S41A family.</text>
</comment>
<dbReference type="InterPro" id="IPR004447">
    <property type="entry name" value="Peptidase_S41A"/>
</dbReference>
<organism evidence="7 8">
    <name type="scientific">Aquirufa regiilacus</name>
    <dbReference type="NCBI Taxonomy" id="3024868"/>
    <lineage>
        <taxon>Bacteria</taxon>
        <taxon>Pseudomonadati</taxon>
        <taxon>Bacteroidota</taxon>
        <taxon>Cytophagia</taxon>
        <taxon>Cytophagales</taxon>
        <taxon>Flectobacillaceae</taxon>
        <taxon>Aquirufa</taxon>
    </lineage>
</organism>
<dbReference type="Pfam" id="PF00595">
    <property type="entry name" value="PDZ"/>
    <property type="match status" value="1"/>
</dbReference>
<dbReference type="CDD" id="cd07560">
    <property type="entry name" value="Peptidase_S41_CPP"/>
    <property type="match status" value="1"/>
</dbReference>
<dbReference type="EMBL" id="JAVNWW010000002">
    <property type="protein sequence ID" value="MDU0808857.1"/>
    <property type="molecule type" value="Genomic_DNA"/>
</dbReference>
<dbReference type="SMART" id="SM00245">
    <property type="entry name" value="TSPc"/>
    <property type="match status" value="1"/>
</dbReference>
<dbReference type="PROSITE" id="PS50106">
    <property type="entry name" value="PDZ"/>
    <property type="match status" value="1"/>
</dbReference>
<comment type="caution">
    <text evidence="7">The sequence shown here is derived from an EMBL/GenBank/DDBJ whole genome shotgun (WGS) entry which is preliminary data.</text>
</comment>
<sequence length="556" mass="62137">MRIKLNPTKKYLLGILLVGGSLLSFTKPGDRFFEIAKNLDIYATVFKELSTYYVDEVDPKKSIETSIEALLKSFDPYTVYYPENEIDEFLQMTTGKYQGIGIILSEINQSQRISFIEENSPAHLAGLGIGDQIVRINGTLLSDSPETDPAILMKGSAGSTVQLEVLQVGQSIPKPFAIKRETVQIKNVVNAAIVRPGIGYILLEDFNASATKEVKTALIELKKQGMQKLILDLRNNPGGLLTQAIDICNLFIPKGAKIVETRGKVEEWNKSYQALNQAIDTETPMVVLINNRTASAAEIVAGVLQDYDRAVIMGQKSFGKGLVQVTRDLPYRTKMKITTAKYYIPSGRCIQALDYKNKNADGTAKAFQDSAAKVFYTQNGRKVVDGGGILPDQLIQKKPLSAFAQALLAKDMLFLFASEFHGAHSNIARAESFAVDADILEQFNAWLAKSHFSYEAPVENQVKKLLEQTRDQAEYAEFQQLLHSQTTHWKTNLTRELKLHAMEITPLLEQEMIMHYYWQKGLNTWSTRKDPSILSAIDLLGKPTKFATLLSRQEKP</sequence>
<name>A0ABU3TT72_9BACT</name>
<dbReference type="SUPFAM" id="SSF50156">
    <property type="entry name" value="PDZ domain-like"/>
    <property type="match status" value="1"/>
</dbReference>
<evidence type="ECO:0000313" key="8">
    <source>
        <dbReference type="Proteomes" id="UP001249959"/>
    </source>
</evidence>
<dbReference type="RefSeq" id="WP_316070589.1">
    <property type="nucleotide sequence ID" value="NZ_JAVNWW010000002.1"/>
</dbReference>
<dbReference type="Pfam" id="PF03572">
    <property type="entry name" value="Peptidase_S41"/>
    <property type="match status" value="1"/>
</dbReference>
<evidence type="ECO:0000256" key="1">
    <source>
        <dbReference type="ARBA" id="ARBA00009179"/>
    </source>
</evidence>
<evidence type="ECO:0000256" key="4">
    <source>
        <dbReference type="ARBA" id="ARBA00022825"/>
    </source>
</evidence>